<dbReference type="Proteomes" id="UP000789508">
    <property type="component" value="Unassembled WGS sequence"/>
</dbReference>
<comment type="caution">
    <text evidence="1">The sequence shown here is derived from an EMBL/GenBank/DDBJ whole genome shotgun (WGS) entry which is preliminary data.</text>
</comment>
<organism evidence="1 2">
    <name type="scientific">Ambispora leptoticha</name>
    <dbReference type="NCBI Taxonomy" id="144679"/>
    <lineage>
        <taxon>Eukaryota</taxon>
        <taxon>Fungi</taxon>
        <taxon>Fungi incertae sedis</taxon>
        <taxon>Mucoromycota</taxon>
        <taxon>Glomeromycotina</taxon>
        <taxon>Glomeromycetes</taxon>
        <taxon>Archaeosporales</taxon>
        <taxon>Ambisporaceae</taxon>
        <taxon>Ambispora</taxon>
    </lineage>
</organism>
<evidence type="ECO:0000313" key="1">
    <source>
        <dbReference type="EMBL" id="CAG8770912.1"/>
    </source>
</evidence>
<name>A0A9N9NY21_9GLOM</name>
<dbReference type="EMBL" id="CAJVPS010052339">
    <property type="protein sequence ID" value="CAG8770912.1"/>
    <property type="molecule type" value="Genomic_DNA"/>
</dbReference>
<feature type="non-terminal residue" evidence="1">
    <location>
        <position position="1"/>
    </location>
</feature>
<evidence type="ECO:0000313" key="2">
    <source>
        <dbReference type="Proteomes" id="UP000789508"/>
    </source>
</evidence>
<gene>
    <name evidence="1" type="ORF">ALEPTO_LOCUS14141</name>
</gene>
<feature type="non-terminal residue" evidence="1">
    <location>
        <position position="43"/>
    </location>
</feature>
<keyword evidence="2" id="KW-1185">Reference proteome</keyword>
<protein>
    <submittedName>
        <fullName evidence="1">14117_t:CDS:1</fullName>
    </submittedName>
</protein>
<dbReference type="AlphaFoldDB" id="A0A9N9NY21"/>
<sequence length="43" mass="4782">DESCLVSLDPQTLVVPQPLSNYNSRLKELGTCKNHGFTTTPMF</sequence>
<accession>A0A9N9NY21</accession>
<reference evidence="1" key="1">
    <citation type="submission" date="2021-06" db="EMBL/GenBank/DDBJ databases">
        <authorList>
            <person name="Kallberg Y."/>
            <person name="Tangrot J."/>
            <person name="Rosling A."/>
        </authorList>
    </citation>
    <scope>NUCLEOTIDE SEQUENCE</scope>
    <source>
        <strain evidence="1">FL130A</strain>
    </source>
</reference>
<proteinExistence type="predicted"/>